<dbReference type="EMBL" id="AP011540">
    <property type="protein sequence ID" value="BAI65631.1"/>
    <property type="molecule type" value="Genomic_DNA"/>
</dbReference>
<evidence type="ECO:0000313" key="2">
    <source>
        <dbReference type="Proteomes" id="UP000001883"/>
    </source>
</evidence>
<name>D2NPR3_ROTMD</name>
<reference evidence="1 2" key="2">
    <citation type="journal article" date="2010" name="J Osaka Dent Univ">
        <title>Isolation and identification of Rothia mucilaginosa from persistent apical periodontitis lesions.</title>
        <authorList>
            <person name="Yamane K."/>
            <person name="Yoshida M."/>
            <person name="Fujihira T."/>
            <person name="Baba T."/>
            <person name="Tsuji N."/>
            <person name="Hayashi H."/>
            <person name="Sugimori C."/>
            <person name="Yamanaka T."/>
            <person name="Mashimo C."/>
            <person name="Nambu T."/>
            <person name="Kawai H."/>
            <person name="Fukushima H."/>
        </authorList>
    </citation>
    <scope>NUCLEOTIDE SEQUENCE [LARGE SCALE GENOMIC DNA]</scope>
    <source>
        <strain evidence="1 2">DY-18</strain>
    </source>
</reference>
<dbReference type="GO" id="GO:0008168">
    <property type="term" value="F:methyltransferase activity"/>
    <property type="evidence" value="ECO:0007669"/>
    <property type="project" value="UniProtKB-KW"/>
</dbReference>
<proteinExistence type="predicted"/>
<dbReference type="GO" id="GO:0032259">
    <property type="term" value="P:methylation"/>
    <property type="evidence" value="ECO:0007669"/>
    <property type="project" value="UniProtKB-KW"/>
</dbReference>
<reference evidence="1 2" key="3">
    <citation type="journal article" date="2010" name="Sequencing">
        <title>Complete Genome Sequence of Rothia mucilaginosa DY-18: A Clinical Isolate with Dense Meshwork-Like Structures from a Persistent Apical Periodontitis Lesion.</title>
        <authorList>
            <person name="Yamane K."/>
            <person name="Nambu T."/>
            <person name="Yamanaka T."/>
            <person name="Mashimo C."/>
            <person name="Sugimori C."/>
            <person name="Leung K.-P."/>
            <person name="Fukushima H."/>
        </authorList>
    </citation>
    <scope>NUCLEOTIDE SEQUENCE [LARGE SCALE GENOMIC DNA]</scope>
    <source>
        <strain evidence="1 2">DY-18</strain>
    </source>
</reference>
<gene>
    <name evidence="1" type="ordered locus">RMDY18_17990</name>
</gene>
<dbReference type="HOGENOM" id="CLU_471636_0_0_11"/>
<dbReference type="KEGG" id="rmu:RMDY18_17990"/>
<accession>D2NPR3</accession>
<reference evidence="2" key="1">
    <citation type="submission" date="2009-07" db="EMBL/GenBank/DDBJ databases">
        <title>Complete genome sequence of Rothia mucilaginosa DJ.</title>
        <authorList>
            <person name="Yamane K."/>
            <person name="Nambu T."/>
            <person name="Mashimo C."/>
            <person name="Sugimori C."/>
            <person name="Yamanaka T."/>
            <person name="Leung K."/>
            <person name="Fukushima H."/>
        </authorList>
    </citation>
    <scope>NUCLEOTIDE SEQUENCE [LARGE SCALE GENOMIC DNA]</scope>
    <source>
        <strain evidence="2">DY-18</strain>
    </source>
</reference>
<protein>
    <submittedName>
        <fullName evidence="1">N2,N2-dimethylguanosine tRNA methyltransferase</fullName>
    </submittedName>
</protein>
<sequence>MNAGALEEGHTVVVQTLLHELVLGAVDERNQHCELSQVLLLDLVASLVAFLVVSNELHLCNHLIDLIGTGFLGLTTHVELLGGFGSIRGGRSETGGGCVVILGCHGLVELAHSTGVELSINTDGLQLLNQGLTDSLGSGVLTEDGELEGSLLAVLLVELTVLGVACLFQNLGCCSSIVVRGRVVVLVVLGEGHMNNRVGELLFVIQTLETNLSESLTVQTNNHSATQSNILHAGGVHGQTAGEEASTATNLGVSNFLELLVCRSGGSANRVKLIVLECRALSSGIHLTEDNALQNGLLAPPLVVAGQGQGLLGRVPTTFSNGEGANPVLGVRLVNETSVEEFLVQQSRVHNASEEGIQRVVRCGEGYLHLEVITVALHGSNAAVDAAASDLVVTIGALEDVPGSLQSLVVDGGTIVELSLGVQLNGDDGQTVFFGDIEALRKLGSQSALTQGVTLPQACVSHGAHSGLGVQGVAIRAEKVEVRTNTRNSQAQSAAILQLRNSGLSKVIKLLGIGAHGCTLGGCLGVLGRAARSQYAHGTQCCSATENGTTVQDEILLHESVLLYV</sequence>
<keyword evidence="2" id="KW-1185">Reference proteome</keyword>
<organism evidence="1 2">
    <name type="scientific">Rothia mucilaginosa (strain DY-18)</name>
    <name type="common">Stomatococcus mucilaginosus</name>
    <dbReference type="NCBI Taxonomy" id="680646"/>
    <lineage>
        <taxon>Bacteria</taxon>
        <taxon>Bacillati</taxon>
        <taxon>Actinomycetota</taxon>
        <taxon>Actinomycetes</taxon>
        <taxon>Micrococcales</taxon>
        <taxon>Micrococcaceae</taxon>
        <taxon>Rothia</taxon>
    </lineage>
</organism>
<dbReference type="AlphaFoldDB" id="D2NPR3"/>
<dbReference type="Proteomes" id="UP000001883">
    <property type="component" value="Chromosome"/>
</dbReference>
<evidence type="ECO:0000313" key="1">
    <source>
        <dbReference type="EMBL" id="BAI65631.1"/>
    </source>
</evidence>
<keyword evidence="1" id="KW-0489">Methyltransferase</keyword>
<keyword evidence="1" id="KW-0808">Transferase</keyword>